<protein>
    <submittedName>
        <fullName evidence="1">Uncharacterized protein</fullName>
    </submittedName>
</protein>
<dbReference type="EMBL" id="MU151470">
    <property type="protein sequence ID" value="KAF9443471.1"/>
    <property type="molecule type" value="Genomic_DNA"/>
</dbReference>
<dbReference type="Proteomes" id="UP000807342">
    <property type="component" value="Unassembled WGS sequence"/>
</dbReference>
<keyword evidence="2" id="KW-1185">Reference proteome</keyword>
<gene>
    <name evidence="1" type="ORF">P691DRAFT_412580</name>
</gene>
<accession>A0A9P5X4Z5</accession>
<sequence>MSPLPTCGLLEELCGHEWRQKVILVNSHWDERVKDNGKQREAGLETGYWRFMLSEGSTMMIINPDQITRGQPL</sequence>
<evidence type="ECO:0000313" key="1">
    <source>
        <dbReference type="EMBL" id="KAF9443471.1"/>
    </source>
</evidence>
<comment type="caution">
    <text evidence="1">The sequence shown here is derived from an EMBL/GenBank/DDBJ whole genome shotgun (WGS) entry which is preliminary data.</text>
</comment>
<reference evidence="1" key="1">
    <citation type="submission" date="2020-11" db="EMBL/GenBank/DDBJ databases">
        <authorList>
            <consortium name="DOE Joint Genome Institute"/>
            <person name="Ahrendt S."/>
            <person name="Riley R."/>
            <person name="Andreopoulos W."/>
            <person name="Labutti K."/>
            <person name="Pangilinan J."/>
            <person name="Ruiz-Duenas F.J."/>
            <person name="Barrasa J.M."/>
            <person name="Sanchez-Garcia M."/>
            <person name="Camarero S."/>
            <person name="Miyauchi S."/>
            <person name="Serrano A."/>
            <person name="Linde D."/>
            <person name="Babiker R."/>
            <person name="Drula E."/>
            <person name="Ayuso-Fernandez I."/>
            <person name="Pacheco R."/>
            <person name="Padilla G."/>
            <person name="Ferreira P."/>
            <person name="Barriuso J."/>
            <person name="Kellner H."/>
            <person name="Castanera R."/>
            <person name="Alfaro M."/>
            <person name="Ramirez L."/>
            <person name="Pisabarro A.G."/>
            <person name="Kuo A."/>
            <person name="Tritt A."/>
            <person name="Lipzen A."/>
            <person name="He G."/>
            <person name="Yan M."/>
            <person name="Ng V."/>
            <person name="Cullen D."/>
            <person name="Martin F."/>
            <person name="Rosso M.-N."/>
            <person name="Henrissat B."/>
            <person name="Hibbett D."/>
            <person name="Martinez A.T."/>
            <person name="Grigoriev I.V."/>
        </authorList>
    </citation>
    <scope>NUCLEOTIDE SEQUENCE</scope>
    <source>
        <strain evidence="1">MF-IS2</strain>
    </source>
</reference>
<dbReference type="AlphaFoldDB" id="A0A9P5X4Z5"/>
<dbReference type="OrthoDB" id="3037067at2759"/>
<evidence type="ECO:0000313" key="2">
    <source>
        <dbReference type="Proteomes" id="UP000807342"/>
    </source>
</evidence>
<proteinExistence type="predicted"/>
<name>A0A9P5X4Z5_9AGAR</name>
<organism evidence="1 2">
    <name type="scientific">Macrolepiota fuliginosa MF-IS2</name>
    <dbReference type="NCBI Taxonomy" id="1400762"/>
    <lineage>
        <taxon>Eukaryota</taxon>
        <taxon>Fungi</taxon>
        <taxon>Dikarya</taxon>
        <taxon>Basidiomycota</taxon>
        <taxon>Agaricomycotina</taxon>
        <taxon>Agaricomycetes</taxon>
        <taxon>Agaricomycetidae</taxon>
        <taxon>Agaricales</taxon>
        <taxon>Agaricineae</taxon>
        <taxon>Agaricaceae</taxon>
        <taxon>Macrolepiota</taxon>
    </lineage>
</organism>